<dbReference type="GO" id="GO:0004674">
    <property type="term" value="F:protein serine/threonine kinase activity"/>
    <property type="evidence" value="ECO:0007669"/>
    <property type="project" value="UniProtKB-KW"/>
</dbReference>
<dbReference type="OrthoDB" id="3650759at2759"/>
<evidence type="ECO:0000256" key="6">
    <source>
        <dbReference type="ARBA" id="ARBA00022840"/>
    </source>
</evidence>
<dbReference type="Proteomes" id="UP000070133">
    <property type="component" value="Unassembled WGS sequence"/>
</dbReference>
<keyword evidence="4" id="KW-0547">Nucleotide-binding</keyword>
<comment type="catalytic activity">
    <reaction evidence="7">
        <text>L-threonyl-[protein] + ATP = O-phospho-L-threonyl-[protein] + ADP + H(+)</text>
        <dbReference type="Rhea" id="RHEA:46608"/>
        <dbReference type="Rhea" id="RHEA-COMP:11060"/>
        <dbReference type="Rhea" id="RHEA-COMP:11605"/>
        <dbReference type="ChEBI" id="CHEBI:15378"/>
        <dbReference type="ChEBI" id="CHEBI:30013"/>
        <dbReference type="ChEBI" id="CHEBI:30616"/>
        <dbReference type="ChEBI" id="CHEBI:61977"/>
        <dbReference type="ChEBI" id="CHEBI:456216"/>
        <dbReference type="EC" id="2.7.11.1"/>
    </reaction>
</comment>
<dbReference type="PANTHER" id="PTHR43671">
    <property type="entry name" value="SERINE/THREONINE-PROTEIN KINASE NEK"/>
    <property type="match status" value="1"/>
</dbReference>
<name>A0A139HTQ0_9PEZI</name>
<evidence type="ECO:0000256" key="3">
    <source>
        <dbReference type="ARBA" id="ARBA00022679"/>
    </source>
</evidence>
<dbReference type="EMBL" id="LFZN01000010">
    <property type="protein sequence ID" value="KXT05850.1"/>
    <property type="molecule type" value="Genomic_DNA"/>
</dbReference>
<keyword evidence="3" id="KW-0808">Transferase</keyword>
<dbReference type="EC" id="2.7.11.1" evidence="1"/>
<dbReference type="SUPFAM" id="SSF56112">
    <property type="entry name" value="Protein kinase-like (PK-like)"/>
    <property type="match status" value="1"/>
</dbReference>
<evidence type="ECO:0000259" key="9">
    <source>
        <dbReference type="PROSITE" id="PS50011"/>
    </source>
</evidence>
<evidence type="ECO:0000313" key="10">
    <source>
        <dbReference type="EMBL" id="KXT05850.1"/>
    </source>
</evidence>
<dbReference type="InterPro" id="IPR050660">
    <property type="entry name" value="NEK_Ser/Thr_kinase"/>
</dbReference>
<gene>
    <name evidence="10" type="ORF">AC578_1039</name>
</gene>
<dbReference type="GO" id="GO:0005524">
    <property type="term" value="F:ATP binding"/>
    <property type="evidence" value="ECO:0007669"/>
    <property type="project" value="UniProtKB-KW"/>
</dbReference>
<feature type="domain" description="Protein kinase" evidence="9">
    <location>
        <begin position="161"/>
        <end position="432"/>
    </location>
</feature>
<reference evidence="10 11" key="1">
    <citation type="submission" date="2015-07" db="EMBL/GenBank/DDBJ databases">
        <title>Comparative genomics of the Sigatoka disease complex on banana suggests a link between parallel evolutionary changes in Pseudocercospora fijiensis and Pseudocercospora eumusae and increased virulence on the banana host.</title>
        <authorList>
            <person name="Chang T.-C."/>
            <person name="Salvucci A."/>
            <person name="Crous P.W."/>
            <person name="Stergiopoulos I."/>
        </authorList>
    </citation>
    <scope>NUCLEOTIDE SEQUENCE [LARGE SCALE GENOMIC DNA]</scope>
    <source>
        <strain evidence="10 11">CBS 114824</strain>
    </source>
</reference>
<dbReference type="PROSITE" id="PS00108">
    <property type="entry name" value="PROTEIN_KINASE_ST"/>
    <property type="match status" value="1"/>
</dbReference>
<dbReference type="InterPro" id="IPR011009">
    <property type="entry name" value="Kinase-like_dom_sf"/>
</dbReference>
<sequence>MSVFDHYSSAANFFVLHAEGYSLPIPGILCPEFLPQFCTSSIVLRKPPENRLKPNHPKESMAPTTWNTFRSHHWNLAANWPGGATSKRKTRQISAVWKSLLTPQAKRREIRSIRNDPSRTLAQSRAAAQRIGNEIPPPSPEPIYVPLLLRQDERVTDLDAVDRLDAAGRAWVGGWSIGGRGSNRACPWYCVDDDDNVEDRRIVKDTYPIDPLDWVDTTKWLGDPRNGGLPMEYVLHKRLLDTNGSQHVVDVQGCRVFVRRLFYRFVMAYYDQKDARPCLVLSLVLHSDLGQDLMKRYAYCREMVPEPFLWRLLESLASACKAMQDGALDTVAVGWREIIHRDLKADNVFLSSEEGRLYPKPKVADFEFAIETSADDPFNPKVYREQAAGHVSCIAPESLKQCHDSVEDDQLLSAANVWSIGITMWYMMNHRP</sequence>
<dbReference type="AlphaFoldDB" id="A0A139HTQ0"/>
<evidence type="ECO:0000256" key="7">
    <source>
        <dbReference type="ARBA" id="ARBA00047899"/>
    </source>
</evidence>
<dbReference type="Pfam" id="PF00069">
    <property type="entry name" value="Pkinase"/>
    <property type="match status" value="1"/>
</dbReference>
<keyword evidence="6" id="KW-0067">ATP-binding</keyword>
<comment type="catalytic activity">
    <reaction evidence="8">
        <text>L-seryl-[protein] + ATP = O-phospho-L-seryl-[protein] + ADP + H(+)</text>
        <dbReference type="Rhea" id="RHEA:17989"/>
        <dbReference type="Rhea" id="RHEA-COMP:9863"/>
        <dbReference type="Rhea" id="RHEA-COMP:11604"/>
        <dbReference type="ChEBI" id="CHEBI:15378"/>
        <dbReference type="ChEBI" id="CHEBI:29999"/>
        <dbReference type="ChEBI" id="CHEBI:30616"/>
        <dbReference type="ChEBI" id="CHEBI:83421"/>
        <dbReference type="ChEBI" id="CHEBI:456216"/>
        <dbReference type="EC" id="2.7.11.1"/>
    </reaction>
</comment>
<evidence type="ECO:0000256" key="5">
    <source>
        <dbReference type="ARBA" id="ARBA00022777"/>
    </source>
</evidence>
<organism evidence="10 11">
    <name type="scientific">Pseudocercospora eumusae</name>
    <dbReference type="NCBI Taxonomy" id="321146"/>
    <lineage>
        <taxon>Eukaryota</taxon>
        <taxon>Fungi</taxon>
        <taxon>Dikarya</taxon>
        <taxon>Ascomycota</taxon>
        <taxon>Pezizomycotina</taxon>
        <taxon>Dothideomycetes</taxon>
        <taxon>Dothideomycetidae</taxon>
        <taxon>Mycosphaerellales</taxon>
        <taxon>Mycosphaerellaceae</taxon>
        <taxon>Pseudocercospora</taxon>
    </lineage>
</organism>
<protein>
    <recommendedName>
        <fullName evidence="1">non-specific serine/threonine protein kinase</fullName>
        <ecNumber evidence="1">2.7.11.1</ecNumber>
    </recommendedName>
</protein>
<accession>A0A139HTQ0</accession>
<proteinExistence type="predicted"/>
<evidence type="ECO:0000256" key="4">
    <source>
        <dbReference type="ARBA" id="ARBA00022741"/>
    </source>
</evidence>
<dbReference type="InterPro" id="IPR000719">
    <property type="entry name" value="Prot_kinase_dom"/>
</dbReference>
<evidence type="ECO:0000256" key="2">
    <source>
        <dbReference type="ARBA" id="ARBA00022527"/>
    </source>
</evidence>
<evidence type="ECO:0000313" key="11">
    <source>
        <dbReference type="Proteomes" id="UP000070133"/>
    </source>
</evidence>
<comment type="caution">
    <text evidence="10">The sequence shown here is derived from an EMBL/GenBank/DDBJ whole genome shotgun (WGS) entry which is preliminary data.</text>
</comment>
<evidence type="ECO:0000256" key="1">
    <source>
        <dbReference type="ARBA" id="ARBA00012513"/>
    </source>
</evidence>
<keyword evidence="2" id="KW-0723">Serine/threonine-protein kinase</keyword>
<dbReference type="PROSITE" id="PS50011">
    <property type="entry name" value="PROTEIN_KINASE_DOM"/>
    <property type="match status" value="1"/>
</dbReference>
<dbReference type="InterPro" id="IPR008271">
    <property type="entry name" value="Ser/Thr_kinase_AS"/>
</dbReference>
<dbReference type="GO" id="GO:0005634">
    <property type="term" value="C:nucleus"/>
    <property type="evidence" value="ECO:0007669"/>
    <property type="project" value="TreeGrafter"/>
</dbReference>
<dbReference type="PANTHER" id="PTHR43671:SF98">
    <property type="entry name" value="SERINE_THREONINE-PROTEIN KINASE NEK11"/>
    <property type="match status" value="1"/>
</dbReference>
<dbReference type="Gene3D" id="1.10.510.10">
    <property type="entry name" value="Transferase(Phosphotransferase) domain 1"/>
    <property type="match status" value="1"/>
</dbReference>
<keyword evidence="5" id="KW-0418">Kinase</keyword>
<dbReference type="STRING" id="321146.A0A139HTQ0"/>
<keyword evidence="11" id="KW-1185">Reference proteome</keyword>
<evidence type="ECO:0000256" key="8">
    <source>
        <dbReference type="ARBA" id="ARBA00048679"/>
    </source>
</evidence>